<reference evidence="1 2" key="1">
    <citation type="submission" date="2019-10" db="EMBL/GenBank/DDBJ databases">
        <title>Cognatihalovulum marinum gen. nov. sp. nov., a new member of the family Rhodobacteraceae isolated from deep seawater of the Northwest Indian Ocean.</title>
        <authorList>
            <person name="Ruan C."/>
            <person name="Wang J."/>
            <person name="Zheng X."/>
            <person name="Song L."/>
            <person name="Zhu Y."/>
            <person name="Huang Y."/>
            <person name="Lu Z."/>
            <person name="Du W."/>
            <person name="Huang L."/>
            <person name="Dai X."/>
        </authorList>
    </citation>
    <scope>NUCLEOTIDE SEQUENCE [LARGE SCALE GENOMIC DNA]</scope>
    <source>
        <strain evidence="1 2">2CG4</strain>
    </source>
</reference>
<organism evidence="1 2">
    <name type="scientific">Halovulum marinum</name>
    <dbReference type="NCBI Taxonomy" id="2662447"/>
    <lineage>
        <taxon>Bacteria</taxon>
        <taxon>Pseudomonadati</taxon>
        <taxon>Pseudomonadota</taxon>
        <taxon>Alphaproteobacteria</taxon>
        <taxon>Rhodobacterales</taxon>
        <taxon>Paracoccaceae</taxon>
        <taxon>Halovulum</taxon>
    </lineage>
</organism>
<proteinExistence type="predicted"/>
<accession>A0A6L5Z6F5</accession>
<dbReference type="Proteomes" id="UP000474957">
    <property type="component" value="Unassembled WGS sequence"/>
</dbReference>
<sequence length="89" mass="8920">MTPTPAVLAAVPAVVLAVAIRAMRGRAAFVAAVVAAVPPALIRAFHGLPVCAGTAPGRQWSAAAMPTPRGVMPPAPGLPGHAIWPRVMA</sequence>
<evidence type="ECO:0000313" key="2">
    <source>
        <dbReference type="Proteomes" id="UP000474957"/>
    </source>
</evidence>
<gene>
    <name evidence="1" type="ORF">GE300_20490</name>
</gene>
<name>A0A6L5Z6F5_9RHOB</name>
<keyword evidence="2" id="KW-1185">Reference proteome</keyword>
<dbReference type="RefSeq" id="WP_154449369.1">
    <property type="nucleotide sequence ID" value="NZ_WIND01000030.1"/>
</dbReference>
<dbReference type="EMBL" id="WIND01000030">
    <property type="protein sequence ID" value="MSU91939.1"/>
    <property type="molecule type" value="Genomic_DNA"/>
</dbReference>
<dbReference type="AlphaFoldDB" id="A0A6L5Z6F5"/>
<protein>
    <submittedName>
        <fullName evidence="1">Uncharacterized protein</fullName>
    </submittedName>
</protein>
<comment type="caution">
    <text evidence="1">The sequence shown here is derived from an EMBL/GenBank/DDBJ whole genome shotgun (WGS) entry which is preliminary data.</text>
</comment>
<evidence type="ECO:0000313" key="1">
    <source>
        <dbReference type="EMBL" id="MSU91939.1"/>
    </source>
</evidence>